<evidence type="ECO:0000313" key="1">
    <source>
        <dbReference type="EMBL" id="CAH0369661.1"/>
    </source>
</evidence>
<evidence type="ECO:0000313" key="2">
    <source>
        <dbReference type="Proteomes" id="UP000789595"/>
    </source>
</evidence>
<keyword evidence="2" id="KW-1185">Reference proteome</keyword>
<proteinExistence type="predicted"/>
<reference evidence="1" key="1">
    <citation type="submission" date="2021-11" db="EMBL/GenBank/DDBJ databases">
        <authorList>
            <consortium name="Genoscope - CEA"/>
            <person name="William W."/>
        </authorList>
    </citation>
    <scope>NUCLEOTIDE SEQUENCE</scope>
</reference>
<gene>
    <name evidence="1" type="ORF">PECAL_2P27930</name>
</gene>
<sequence length="296" mass="33209">MFTPHDAFWAQRSKFVVYAMAQARTDAQPSRAGRGLMVLGNDCVHKVMTFLAVADARRGVGATAKAFRTTAMSMTLARTRSSEPYTLRSQFDTGRGDRHGVVHAMATAMGTRRWPTRAVRINNDGDEWNGAVAAAAVPPARLGITFHRGRTHWGGNWSPDGEPYASYAASAIVDQVMARDICGGGECTVRTGSFVQYDLPFQLKIRAFQFGISACRSERFRDWTFEAFDGENWRQLWNFTGTMSAERHTFWRVGAAKRVASNRFRIRLAESGEPYRCMHIRGLELFGTILPPWRID</sequence>
<dbReference type="AlphaFoldDB" id="A0A8J2SL07"/>
<organism evidence="1 2">
    <name type="scientific">Pelagomonas calceolata</name>
    <dbReference type="NCBI Taxonomy" id="35677"/>
    <lineage>
        <taxon>Eukaryota</taxon>
        <taxon>Sar</taxon>
        <taxon>Stramenopiles</taxon>
        <taxon>Ochrophyta</taxon>
        <taxon>Pelagophyceae</taxon>
        <taxon>Pelagomonadales</taxon>
        <taxon>Pelagomonadaceae</taxon>
        <taxon>Pelagomonas</taxon>
    </lineage>
</organism>
<dbReference type="Proteomes" id="UP000789595">
    <property type="component" value="Unassembled WGS sequence"/>
</dbReference>
<comment type="caution">
    <text evidence="1">The sequence shown here is derived from an EMBL/GenBank/DDBJ whole genome shotgun (WGS) entry which is preliminary data.</text>
</comment>
<protein>
    <submittedName>
        <fullName evidence="1">Uncharacterized protein</fullName>
    </submittedName>
</protein>
<dbReference type="EMBL" id="CAKKNE010000002">
    <property type="protein sequence ID" value="CAH0369661.1"/>
    <property type="molecule type" value="Genomic_DNA"/>
</dbReference>
<name>A0A8J2SL07_9STRA</name>
<accession>A0A8J2SL07</accession>